<organism evidence="1 2">
    <name type="scientific">Hexamita inflata</name>
    <dbReference type="NCBI Taxonomy" id="28002"/>
    <lineage>
        <taxon>Eukaryota</taxon>
        <taxon>Metamonada</taxon>
        <taxon>Diplomonadida</taxon>
        <taxon>Hexamitidae</taxon>
        <taxon>Hexamitinae</taxon>
        <taxon>Hexamita</taxon>
    </lineage>
</organism>
<accession>A0ABP1K3S5</accession>
<dbReference type="EMBL" id="CAXDID020000190">
    <property type="protein sequence ID" value="CAL6052073.1"/>
    <property type="molecule type" value="Genomic_DNA"/>
</dbReference>
<gene>
    <name evidence="1" type="ORF">HINF_LOCUS44676</name>
</gene>
<comment type="caution">
    <text evidence="1">The sequence shown here is derived from an EMBL/GenBank/DDBJ whole genome shotgun (WGS) entry which is preliminary data.</text>
</comment>
<sequence>MSLIQIQRNISQFSKINILFLILPSPYPDVSSGMLYTSSNRPLINGPTKSKREYKFVDLQKISQALQYMEDNKITLRKTSELFEISKSTLHRYQQQLHYNVTKLQQESQMSCYFDLICFDDL</sequence>
<evidence type="ECO:0000313" key="1">
    <source>
        <dbReference type="EMBL" id="CAL6052073.1"/>
    </source>
</evidence>
<dbReference type="Proteomes" id="UP001642409">
    <property type="component" value="Unassembled WGS sequence"/>
</dbReference>
<evidence type="ECO:0000313" key="2">
    <source>
        <dbReference type="Proteomes" id="UP001642409"/>
    </source>
</evidence>
<protein>
    <submittedName>
        <fullName evidence="1">Transcriptional regulator SpoIIID</fullName>
    </submittedName>
</protein>
<reference evidence="1 2" key="1">
    <citation type="submission" date="2024-07" db="EMBL/GenBank/DDBJ databases">
        <authorList>
            <person name="Akdeniz Z."/>
        </authorList>
    </citation>
    <scope>NUCLEOTIDE SEQUENCE [LARGE SCALE GENOMIC DNA]</scope>
</reference>
<name>A0ABP1K3S5_9EUKA</name>
<keyword evidence="2" id="KW-1185">Reference proteome</keyword>
<proteinExistence type="predicted"/>